<accession>F0XFW9</accession>
<organism evidence="3">
    <name type="scientific">Grosmannia clavigera (strain kw1407 / UAMH 11150)</name>
    <name type="common">Blue stain fungus</name>
    <name type="synonym">Graphiocladiella clavigera</name>
    <dbReference type="NCBI Taxonomy" id="655863"/>
    <lineage>
        <taxon>Eukaryota</taxon>
        <taxon>Fungi</taxon>
        <taxon>Dikarya</taxon>
        <taxon>Ascomycota</taxon>
        <taxon>Pezizomycotina</taxon>
        <taxon>Sordariomycetes</taxon>
        <taxon>Sordariomycetidae</taxon>
        <taxon>Ophiostomatales</taxon>
        <taxon>Ophiostomataceae</taxon>
        <taxon>Leptographium</taxon>
    </lineage>
</organism>
<dbReference type="eggNOG" id="ENOG502S5GM">
    <property type="taxonomic scope" value="Eukaryota"/>
</dbReference>
<dbReference type="Gene3D" id="1.25.40.10">
    <property type="entry name" value="Tetratricopeptide repeat domain"/>
    <property type="match status" value="1"/>
</dbReference>
<dbReference type="EMBL" id="GL629765">
    <property type="protein sequence ID" value="EFX03426.1"/>
    <property type="molecule type" value="Genomic_DNA"/>
</dbReference>
<dbReference type="GeneID" id="25976651"/>
<evidence type="ECO:0000313" key="3">
    <source>
        <dbReference type="Proteomes" id="UP000007796"/>
    </source>
</evidence>
<dbReference type="InParanoid" id="F0XFW9"/>
<feature type="region of interest" description="Disordered" evidence="1">
    <location>
        <begin position="813"/>
        <end position="834"/>
    </location>
</feature>
<evidence type="ECO:0008006" key="4">
    <source>
        <dbReference type="Google" id="ProtNLM"/>
    </source>
</evidence>
<dbReference type="AlphaFoldDB" id="F0XFW9"/>
<evidence type="ECO:0000313" key="2">
    <source>
        <dbReference type="EMBL" id="EFX03426.1"/>
    </source>
</evidence>
<gene>
    <name evidence="2" type="ORF">CMQ_354</name>
</gene>
<reference evidence="2 3" key="1">
    <citation type="journal article" date="2011" name="Proc. Natl. Acad. Sci. U.S.A.">
        <title>Genome and transcriptome analyses of the mountain pine beetle-fungal symbiont Grosmannia clavigera, a lodgepole pine pathogen.</title>
        <authorList>
            <person name="DiGuistini S."/>
            <person name="Wang Y."/>
            <person name="Liao N.Y."/>
            <person name="Taylor G."/>
            <person name="Tanguay P."/>
            <person name="Feau N."/>
            <person name="Henrissat B."/>
            <person name="Chan S.K."/>
            <person name="Hesse-Orce U."/>
            <person name="Alamouti S.M."/>
            <person name="Tsui C.K.M."/>
            <person name="Docking R.T."/>
            <person name="Levasseur A."/>
            <person name="Haridas S."/>
            <person name="Robertson G."/>
            <person name="Birol I."/>
            <person name="Holt R.A."/>
            <person name="Marra M.A."/>
            <person name="Hamelin R.C."/>
            <person name="Hirst M."/>
            <person name="Jones S.J.M."/>
            <person name="Bohlmann J."/>
            <person name="Breuil C."/>
        </authorList>
    </citation>
    <scope>NUCLEOTIDE SEQUENCE [LARGE SCALE GENOMIC DNA]</scope>
    <source>
        <strain evidence="3">kw1407 / UAMH 11150</strain>
    </source>
</reference>
<dbReference type="OrthoDB" id="185373at2759"/>
<dbReference type="HOGENOM" id="CLU_290551_0_0_1"/>
<keyword evidence="3" id="KW-1185">Reference proteome</keyword>
<name>F0XFW9_GROCL</name>
<evidence type="ECO:0000256" key="1">
    <source>
        <dbReference type="SAM" id="MobiDB-lite"/>
    </source>
</evidence>
<dbReference type="InterPro" id="IPR011990">
    <property type="entry name" value="TPR-like_helical_dom_sf"/>
</dbReference>
<proteinExistence type="predicted"/>
<dbReference type="RefSeq" id="XP_014172908.1">
    <property type="nucleotide sequence ID" value="XM_014317433.1"/>
</dbReference>
<protein>
    <recommendedName>
        <fullName evidence="4">Pentatricopeptide repeat protein</fullName>
    </recommendedName>
</protein>
<dbReference type="Proteomes" id="UP000007796">
    <property type="component" value="Unassembled WGS sequence"/>
</dbReference>
<feature type="region of interest" description="Disordered" evidence="1">
    <location>
        <begin position="395"/>
        <end position="417"/>
    </location>
</feature>
<feature type="region of interest" description="Disordered" evidence="1">
    <location>
        <begin position="100"/>
        <end position="119"/>
    </location>
</feature>
<sequence length="851" mass="94066">MPPRVELQWRRVRPLFPGAAAALSGSRGAMATCHRRRGTSRWYSSGGGVGMVGSGDHSVLAATTTTASEEDGQSVVSWPTLAREAEDRRCRQLAAEAASQEGKWAKRAGETDSTGSGRSAGAVLMDRLARDQLQPPGVEGSASSLSALVEPCRRYGHPGETRRSQLRHQRSLIRQARLEAIRQAQLRPLPDWRAILRRLAEGTAAGQTDNTSQALLQLALPRWTATATSSSSGWHREAVALVLGRDSLAAGELLRGTDGSLGAIRDRTDCVLRMYEQQTETPDSSTAANHHWLLTLSGTATAIRQAAAEVLRLARDAVPIDVPAGLPSDIMADSASAWRLVSTSLRRDDAQQRNDPVFRPYVLRHGVHDIPRPLTWTRDSLEHYVAALTNGRPARQMADDDGLDLHQHDDEAPPPPRNHCRAVIDLLQAVFADDAARPALSTAALRMALGYMCRIGEAFRPDARALFVRAEALGLPLDTATFNAMLASQVKTQDLRNFGATLLLMRGRGHAPDLDTWLLFLHLFASEEVKRHILHAMHARGLLENPAAVRRVAPELVHHDAERALREHWHVHSDRYGHRWLGRDAAHRILDVLASHGCFHDCQRLVALMRPPLPADPDEMQDRHDGNHHRYIGAQPPNTTTYNVILTHCKVQNSLRSAIDVMAWHRRLPHVIGVVWHYASAARQTSHWMRKRVSQLLAGQGGGSNRGKPADKEFLSPEDEQRLSYVLRAGIVAASTPSNTPACLGNTISGRLAHRYQGWAPMMPLGDALHEALRLDNELLRERFTGGNNTIHNSSNRGSPSDELSLLRIQLRRKRSKATPETESRYRNTTPPKTAYMNIYVRKSPPRHPAA</sequence>
<dbReference type="STRING" id="655863.F0XFW9"/>